<keyword evidence="2" id="KW-1133">Transmembrane helix</keyword>
<accession>A0A542UGB1</accession>
<evidence type="ECO:0000256" key="2">
    <source>
        <dbReference type="SAM" id="Phobius"/>
    </source>
</evidence>
<sequence>MRGEGLPYEECRRQQEQAPPCEPRERTPVSPGYALPPFHLYFAERARERRRSRRPVDGATVSGVLTAFCVAMLIATVVLTATLPV</sequence>
<reference evidence="3 4" key="1">
    <citation type="submission" date="2019-06" db="EMBL/GenBank/DDBJ databases">
        <title>Sequencing the genomes of 1000 actinobacteria strains.</title>
        <authorList>
            <person name="Klenk H.-P."/>
        </authorList>
    </citation>
    <scope>NUCLEOTIDE SEQUENCE [LARGE SCALE GENOMIC DNA]</scope>
    <source>
        <strain evidence="3 4">DSM 41929</strain>
    </source>
</reference>
<organism evidence="3 4">
    <name type="scientific">Streptomyces puniciscabiei</name>
    <dbReference type="NCBI Taxonomy" id="164348"/>
    <lineage>
        <taxon>Bacteria</taxon>
        <taxon>Bacillati</taxon>
        <taxon>Actinomycetota</taxon>
        <taxon>Actinomycetes</taxon>
        <taxon>Kitasatosporales</taxon>
        <taxon>Streptomycetaceae</taxon>
        <taxon>Streptomyces</taxon>
    </lineage>
</organism>
<feature type="transmembrane region" description="Helical" evidence="2">
    <location>
        <begin position="59"/>
        <end position="83"/>
    </location>
</feature>
<feature type="region of interest" description="Disordered" evidence="1">
    <location>
        <begin position="1"/>
        <end position="32"/>
    </location>
</feature>
<dbReference type="Proteomes" id="UP000318103">
    <property type="component" value="Unassembled WGS sequence"/>
</dbReference>
<proteinExistence type="predicted"/>
<dbReference type="AlphaFoldDB" id="A0A542UGB1"/>
<dbReference type="EMBL" id="VFNX01000001">
    <property type="protein sequence ID" value="TQK98106.1"/>
    <property type="molecule type" value="Genomic_DNA"/>
</dbReference>
<keyword evidence="4" id="KW-1185">Reference proteome</keyword>
<dbReference type="OrthoDB" id="4321667at2"/>
<feature type="compositionally biased region" description="Basic and acidic residues" evidence="1">
    <location>
        <begin position="1"/>
        <end position="15"/>
    </location>
</feature>
<gene>
    <name evidence="3" type="ORF">FB563_3120</name>
</gene>
<comment type="caution">
    <text evidence="3">The sequence shown here is derived from an EMBL/GenBank/DDBJ whole genome shotgun (WGS) entry which is preliminary data.</text>
</comment>
<dbReference type="RefSeq" id="WP_055706582.1">
    <property type="nucleotide sequence ID" value="NZ_JBPJFI010000001.1"/>
</dbReference>
<name>A0A542UGB1_9ACTN</name>
<protein>
    <submittedName>
        <fullName evidence="3">Uncharacterized protein</fullName>
    </submittedName>
</protein>
<evidence type="ECO:0000313" key="4">
    <source>
        <dbReference type="Proteomes" id="UP000318103"/>
    </source>
</evidence>
<keyword evidence="2" id="KW-0472">Membrane</keyword>
<evidence type="ECO:0000256" key="1">
    <source>
        <dbReference type="SAM" id="MobiDB-lite"/>
    </source>
</evidence>
<keyword evidence="2" id="KW-0812">Transmembrane</keyword>
<evidence type="ECO:0000313" key="3">
    <source>
        <dbReference type="EMBL" id="TQK98106.1"/>
    </source>
</evidence>